<dbReference type="PANTHER" id="PTHR11236">
    <property type="entry name" value="AMINOBENZOATE/ANTHRANILATE SYNTHASE"/>
    <property type="match status" value="1"/>
</dbReference>
<protein>
    <submittedName>
        <fullName evidence="2">Chorismate binding-like protein</fullName>
    </submittedName>
</protein>
<dbReference type="PANTHER" id="PTHR11236:SF50">
    <property type="entry name" value="AMINODEOXYCHORISMATE SYNTHASE COMPONENT 1"/>
    <property type="match status" value="1"/>
</dbReference>
<dbReference type="AlphaFoldDB" id="F8A4X4"/>
<dbReference type="InterPro" id="IPR019999">
    <property type="entry name" value="Anth_synth_I-like"/>
</dbReference>
<organism evidence="2 3">
    <name type="scientific">Cellulomonas gilvus (strain ATCC 13127 / NRRL B-14078)</name>
    <name type="common">Cellvibrio gilvus</name>
    <dbReference type="NCBI Taxonomy" id="593907"/>
    <lineage>
        <taxon>Bacteria</taxon>
        <taxon>Bacillati</taxon>
        <taxon>Actinomycetota</taxon>
        <taxon>Actinomycetes</taxon>
        <taxon>Micrococcales</taxon>
        <taxon>Cellulomonadaceae</taxon>
        <taxon>Cellulomonas</taxon>
    </lineage>
</organism>
<sequence>MPHAAGYRGPVPAPTGHARFAGVLLHDVVECVDVRATPERLRTPGWWALVGEFEGDVRAWRFASADECADAEPEGAADTPAWHGPRADDWTSSLDRAAYTAAVQRVREHVREGDVYQANLCRVLSAPLAGSRGGEPDAAALARRLASGNPAPYAGHVHVPAGAPVPAAGGPDPSVWVVSASPELFLDLADGVLTSAPIKGTAATPAGLTPKDTAENVMITDLVRNDLQRVSDPGSVEVTQLLGLEHHPGLVHLVSTVTGALAPAVRAAPDLWGRLLAATYPPGSVSGAPKSAALRVVAELEPVPRGPYCGLVGWLHNGQDGAVRARLAVGIRTFWWTPQEGGVLRFGTGAGITWGSDPEAEWAETELKAARLIGLASR</sequence>
<dbReference type="Pfam" id="PF00425">
    <property type="entry name" value="Chorismate_bind"/>
    <property type="match status" value="1"/>
</dbReference>
<dbReference type="HOGENOM" id="CLU_006493_1_0_11"/>
<dbReference type="InterPro" id="IPR005801">
    <property type="entry name" value="ADC_synthase"/>
</dbReference>
<dbReference type="SUPFAM" id="SSF56322">
    <property type="entry name" value="ADC synthase"/>
    <property type="match status" value="1"/>
</dbReference>
<gene>
    <name evidence="2" type="ordered locus">Celgi_1566</name>
</gene>
<evidence type="ECO:0000313" key="3">
    <source>
        <dbReference type="Proteomes" id="UP000000485"/>
    </source>
</evidence>
<feature type="domain" description="Chorismate-utilising enzyme C-terminal" evidence="1">
    <location>
        <begin position="96"/>
        <end position="368"/>
    </location>
</feature>
<dbReference type="InterPro" id="IPR015890">
    <property type="entry name" value="Chorismate_C"/>
</dbReference>
<dbReference type="EMBL" id="CP002665">
    <property type="protein sequence ID" value="AEI12077.1"/>
    <property type="molecule type" value="Genomic_DNA"/>
</dbReference>
<accession>F8A4X4</accession>
<dbReference type="eggNOG" id="COG0147">
    <property type="taxonomic scope" value="Bacteria"/>
</dbReference>
<dbReference type="Gene3D" id="3.60.120.10">
    <property type="entry name" value="Anthranilate synthase"/>
    <property type="match status" value="1"/>
</dbReference>
<dbReference type="KEGG" id="cga:Celgi_1566"/>
<dbReference type="Proteomes" id="UP000000485">
    <property type="component" value="Chromosome"/>
</dbReference>
<evidence type="ECO:0000259" key="1">
    <source>
        <dbReference type="Pfam" id="PF00425"/>
    </source>
</evidence>
<dbReference type="PRINTS" id="PR00095">
    <property type="entry name" value="ANTSNTHASEI"/>
</dbReference>
<keyword evidence="3" id="KW-1185">Reference proteome</keyword>
<evidence type="ECO:0000313" key="2">
    <source>
        <dbReference type="EMBL" id="AEI12077.1"/>
    </source>
</evidence>
<reference evidence="3" key="1">
    <citation type="submission" date="2011-04" db="EMBL/GenBank/DDBJ databases">
        <title>Complete sequence of Cellvibrio gilvus ATCC 13127.</title>
        <authorList>
            <person name="Lucas S."/>
            <person name="Han J."/>
            <person name="Lapidus A."/>
            <person name="Cheng J.-F."/>
            <person name="Goodwin L."/>
            <person name="Pitluck S."/>
            <person name="Peters L."/>
            <person name="Munk A."/>
            <person name="Detter J.C."/>
            <person name="Han C."/>
            <person name="Tapia R."/>
            <person name="Land M."/>
            <person name="Hauser L."/>
            <person name="Kyrpides N."/>
            <person name="Ivanova N."/>
            <person name="Ovchinnikova G."/>
            <person name="Pagani I."/>
            <person name="Mead D."/>
            <person name="Brumm P."/>
            <person name="Woyke T."/>
        </authorList>
    </citation>
    <scope>NUCLEOTIDE SEQUENCE [LARGE SCALE GENOMIC DNA]</scope>
    <source>
        <strain evidence="3">ATCC 13127 / NRRL B-14078</strain>
    </source>
</reference>
<dbReference type="GO" id="GO:0000162">
    <property type="term" value="P:L-tryptophan biosynthetic process"/>
    <property type="evidence" value="ECO:0007669"/>
    <property type="project" value="TreeGrafter"/>
</dbReference>
<dbReference type="GO" id="GO:0046820">
    <property type="term" value="F:4-amino-4-deoxychorismate synthase activity"/>
    <property type="evidence" value="ECO:0007669"/>
    <property type="project" value="TreeGrafter"/>
</dbReference>
<dbReference type="STRING" id="593907.Celgi_1566"/>
<proteinExistence type="predicted"/>
<name>F8A4X4_CELGA</name>